<evidence type="ECO:0000313" key="1">
    <source>
        <dbReference type="EMBL" id="MDF3297421.1"/>
    </source>
</evidence>
<organism evidence="1 2">
    <name type="scientific">Streptomyces tropicalis</name>
    <dbReference type="NCBI Taxonomy" id="3034234"/>
    <lineage>
        <taxon>Bacteria</taxon>
        <taxon>Bacillati</taxon>
        <taxon>Actinomycetota</taxon>
        <taxon>Actinomycetes</taxon>
        <taxon>Kitasatosporales</taxon>
        <taxon>Streptomycetaceae</taxon>
        <taxon>Streptomyces</taxon>
    </lineage>
</organism>
<proteinExistence type="predicted"/>
<gene>
    <name evidence="1" type="ORF">P3H78_02025</name>
</gene>
<name>A0ABT5ZYF2_9ACTN</name>
<reference evidence="1 2" key="1">
    <citation type="submission" date="2023-03" db="EMBL/GenBank/DDBJ databases">
        <title>Draft genome sequence of Streptomyces sp. K1PA1 isolated from peat swamp forest in Thailand.</title>
        <authorList>
            <person name="Klaysubun C."/>
            <person name="Duangmal K."/>
        </authorList>
    </citation>
    <scope>NUCLEOTIDE SEQUENCE [LARGE SCALE GENOMIC DNA]</scope>
    <source>
        <strain evidence="1 2">K1PA1</strain>
    </source>
</reference>
<evidence type="ECO:0008006" key="3">
    <source>
        <dbReference type="Google" id="ProtNLM"/>
    </source>
</evidence>
<dbReference type="Proteomes" id="UP001221150">
    <property type="component" value="Unassembled WGS sequence"/>
</dbReference>
<protein>
    <recommendedName>
        <fullName evidence="3">Secreted protein</fullName>
    </recommendedName>
</protein>
<dbReference type="EMBL" id="JARJBB010000001">
    <property type="protein sequence ID" value="MDF3297421.1"/>
    <property type="molecule type" value="Genomic_DNA"/>
</dbReference>
<accession>A0ABT5ZYF2</accession>
<dbReference type="RefSeq" id="WP_276106958.1">
    <property type="nucleotide sequence ID" value="NZ_JARJBB010000001.1"/>
</dbReference>
<sequence length="74" mass="8524">MKPPKAWKLLSTLLFCYAVRVLVFRFGRNGTPWDRAFPFASAGAPLLLVPGRLRDERNASAREAGRRLRERCRH</sequence>
<keyword evidence="2" id="KW-1185">Reference proteome</keyword>
<comment type="caution">
    <text evidence="1">The sequence shown here is derived from an EMBL/GenBank/DDBJ whole genome shotgun (WGS) entry which is preliminary data.</text>
</comment>
<evidence type="ECO:0000313" key="2">
    <source>
        <dbReference type="Proteomes" id="UP001221150"/>
    </source>
</evidence>